<dbReference type="SMART" id="SM00292">
    <property type="entry name" value="BRCT"/>
    <property type="match status" value="1"/>
</dbReference>
<feature type="compositionally biased region" description="Polar residues" evidence="4">
    <location>
        <begin position="253"/>
        <end position="264"/>
    </location>
</feature>
<dbReference type="Pfam" id="PF00817">
    <property type="entry name" value="IMS"/>
    <property type="match status" value="1"/>
</dbReference>
<keyword evidence="2" id="KW-0237">DNA synthesis</keyword>
<dbReference type="CDD" id="cd17719">
    <property type="entry name" value="BRCT_Rev1"/>
    <property type="match status" value="1"/>
</dbReference>
<dbReference type="SUPFAM" id="SSF56672">
    <property type="entry name" value="DNA/RNA polymerases"/>
    <property type="match status" value="1"/>
</dbReference>
<proteinExistence type="inferred from homology"/>
<feature type="region of interest" description="Disordered" evidence="4">
    <location>
        <begin position="196"/>
        <end position="266"/>
    </location>
</feature>
<dbReference type="InterPro" id="IPR001126">
    <property type="entry name" value="UmuC"/>
</dbReference>
<feature type="domain" description="UmuC" evidence="6">
    <location>
        <begin position="392"/>
        <end position="590"/>
    </location>
</feature>
<dbReference type="Gene3D" id="6.10.250.1490">
    <property type="match status" value="1"/>
</dbReference>
<evidence type="ECO:0000313" key="7">
    <source>
        <dbReference type="EMBL" id="KAL1310926.1"/>
    </source>
</evidence>
<dbReference type="PROSITE" id="PS50172">
    <property type="entry name" value="BRCT"/>
    <property type="match status" value="1"/>
</dbReference>
<name>A0ABR3PMY9_9PEZI</name>
<organism evidence="7 8">
    <name type="scientific">Neodothiora populina</name>
    <dbReference type="NCBI Taxonomy" id="2781224"/>
    <lineage>
        <taxon>Eukaryota</taxon>
        <taxon>Fungi</taxon>
        <taxon>Dikarya</taxon>
        <taxon>Ascomycota</taxon>
        <taxon>Pezizomycotina</taxon>
        <taxon>Dothideomycetes</taxon>
        <taxon>Dothideomycetidae</taxon>
        <taxon>Dothideales</taxon>
        <taxon>Dothioraceae</taxon>
        <taxon>Neodothiora</taxon>
    </lineage>
</organism>
<feature type="domain" description="BRCT" evidence="5">
    <location>
        <begin position="61"/>
        <end position="149"/>
    </location>
</feature>
<dbReference type="PANTHER" id="PTHR45990:SF1">
    <property type="entry name" value="DNA REPAIR PROTEIN REV1"/>
    <property type="match status" value="1"/>
</dbReference>
<dbReference type="InterPro" id="IPR036775">
    <property type="entry name" value="DNA_pol_Y-fam_lit_finger_sf"/>
</dbReference>
<dbReference type="Pfam" id="PF14377">
    <property type="entry name" value="UBM"/>
    <property type="match status" value="3"/>
</dbReference>
<dbReference type="Gene3D" id="1.20.58.1280">
    <property type="entry name" value="DNA repair protein Rev1, C-terminal domain"/>
    <property type="match status" value="1"/>
</dbReference>
<evidence type="ECO:0008006" key="9">
    <source>
        <dbReference type="Google" id="ProtNLM"/>
    </source>
</evidence>
<dbReference type="InterPro" id="IPR053848">
    <property type="entry name" value="IMS_HHH_1"/>
</dbReference>
<keyword evidence="3" id="KW-0808">Transferase</keyword>
<evidence type="ECO:0000259" key="6">
    <source>
        <dbReference type="PROSITE" id="PS50173"/>
    </source>
</evidence>
<sequence length="1180" mass="130667">MGSRLENKSAQVRKRIENHTFDNEEGEEYEASKFGGFNDYFRRKKIKLQNLDVDLRAKSADKPQIFRGVVAHVNGYTQPSLNDLHAMLVSHGAGFVQYLDGKTMVTHIIASSLTPKKAVEFKRYRMVKPAWVVDSVQAGRLLPWDSYRVVDEGVGQKVLAFDNGQITSQVNKQVKGYREQSDASWYTSQLQPFLPTAGQGSPLLSPDLAPTPEVEDTRASGADDPSASSGLQVSDLSDLLPSVGSDIGPAAADQQTAASPNTIPLESELDGVTLALDTAVEKDDQTTANESTYAEQQLRGTKRSLEDAPVSPRKATKLTAEEHNAILLADPRLRMSTVVNPDFLEQYYRESRLHHLSTWKADLKAQLQSIAAEKSSSQKALSKRRPGSRRYIMHVDFDSFFAAVSLKKNPEYKDVPAVVAHGPGSGSEIASCNYPARKFGISNGMWMKKALELYPELKVLPYDFPAYEEASRKFYDVILATGGIVQSVSIDEALVDISDKCISASGSDGVHRSEGSNWREQSRADKIAKDLRDRVFELTECHVSVGIGGNILQAKLALRKAKPAGQHQVKPEEVLDFIAGLEVQSLPGVAFSIAGKLEEIGIKLVKDIRETSKERLIRTLGPKTGEKIYEYARGIDRTEVGDQIMRKSVSAEVNWGVRFENQEQVDEFIQSLCGELQRRLLKEGVKGRQLTMKVMRRSPDAPLDPPKHLGHGKCDTYNKSLQLGVATNDVDTIAKEALATMRGFGFTPGELRGLGVQMTKLEPIKTGPDGRADSSQQRLLFKRPEAPIAKQAVVGDPITDDIETPKKNRVRDVYQPAIPFSLSTNKSPSRRPMNMLGTQFIVPTQIDPKVLAELPAELRVKLMQQMGSKNVVAREDDQDTSRATQTVSRAHSPTPGKLDEDFLDSLPEDIRAEVRAMYRTSPRKAGAQSLLPQSPRKNRALPPPPRKPLTKKRGGGLFGRKSVFGKSSSSTLTQANFVARASMPTPEAFEGTGTDTDGESTIPGIDEAFLQDLPEALREEVLEQHRAAQLRRAGGIEVSVQARNRLKQRQKAQQQPDNSIEAYFLPPPRKPKPQFMKKYSSIEELRQVLQAWVRGFNDESPYDEDVDALQAYLHDVVVDERDVDKAVKAAKWLSWVVGEEVESRPPDTQCAEAWSEALLRVQNGIQQAMTQRGLNEVDFG</sequence>
<evidence type="ECO:0000256" key="4">
    <source>
        <dbReference type="SAM" id="MobiDB-lite"/>
    </source>
</evidence>
<dbReference type="Gene3D" id="3.30.70.270">
    <property type="match status" value="1"/>
</dbReference>
<evidence type="ECO:0000313" key="8">
    <source>
        <dbReference type="Proteomes" id="UP001562354"/>
    </source>
</evidence>
<dbReference type="Gene3D" id="1.10.150.20">
    <property type="entry name" value="5' to 3' exonuclease, C-terminal subdomain"/>
    <property type="match status" value="1"/>
</dbReference>
<dbReference type="Gene3D" id="3.40.1170.60">
    <property type="match status" value="1"/>
</dbReference>
<dbReference type="InterPro" id="IPR025527">
    <property type="entry name" value="HUWE1/Rev1_UBM"/>
</dbReference>
<dbReference type="InterPro" id="IPR043128">
    <property type="entry name" value="Rev_trsase/Diguanyl_cyclase"/>
</dbReference>
<dbReference type="InterPro" id="IPR038401">
    <property type="entry name" value="Rev1_C_sf"/>
</dbReference>
<dbReference type="Pfam" id="PF11799">
    <property type="entry name" value="IMS_C"/>
    <property type="match status" value="1"/>
</dbReference>
<feature type="region of interest" description="Disordered" evidence="4">
    <location>
        <begin position="920"/>
        <end position="963"/>
    </location>
</feature>
<dbReference type="CDD" id="cd01701">
    <property type="entry name" value="PolY_Rev1"/>
    <property type="match status" value="1"/>
</dbReference>
<comment type="caution">
    <text evidence="7">The sequence shown here is derived from an EMBL/GenBank/DDBJ whole genome shotgun (WGS) entry which is preliminary data.</text>
</comment>
<feature type="compositionally biased region" description="Polar residues" evidence="4">
    <location>
        <begin position="881"/>
        <end position="891"/>
    </location>
</feature>
<protein>
    <recommendedName>
        <fullName evidence="9">DNA repair protein REV1</fullName>
    </recommendedName>
</protein>
<dbReference type="Gene3D" id="3.30.1490.100">
    <property type="entry name" value="DNA polymerase, Y-family, little finger domain"/>
    <property type="match status" value="1"/>
</dbReference>
<dbReference type="PROSITE" id="PS50173">
    <property type="entry name" value="UMUC"/>
    <property type="match status" value="1"/>
</dbReference>
<dbReference type="Pfam" id="PF16727">
    <property type="entry name" value="REV1_C"/>
    <property type="match status" value="1"/>
</dbReference>
<evidence type="ECO:0000256" key="3">
    <source>
        <dbReference type="ARBA" id="ARBA00022679"/>
    </source>
</evidence>
<feature type="compositionally biased region" description="Polar residues" evidence="4">
    <location>
        <begin position="286"/>
        <end position="299"/>
    </location>
</feature>
<dbReference type="Gene3D" id="3.40.50.10190">
    <property type="entry name" value="BRCT domain"/>
    <property type="match status" value="1"/>
</dbReference>
<comment type="similarity">
    <text evidence="1">Belongs to the DNA polymerase type-Y family.</text>
</comment>
<dbReference type="Pfam" id="PF21999">
    <property type="entry name" value="IMS_HHH_1"/>
    <property type="match status" value="1"/>
</dbReference>
<dbReference type="Proteomes" id="UP001562354">
    <property type="component" value="Unassembled WGS sequence"/>
</dbReference>
<dbReference type="GeneID" id="95974854"/>
<evidence type="ECO:0000259" key="5">
    <source>
        <dbReference type="PROSITE" id="PS50172"/>
    </source>
</evidence>
<dbReference type="RefSeq" id="XP_069203775.1">
    <property type="nucleotide sequence ID" value="XM_069340307.1"/>
</dbReference>
<dbReference type="InterPro" id="IPR017961">
    <property type="entry name" value="DNA_pol_Y-fam_little_finger"/>
</dbReference>
<feature type="region of interest" description="Disordered" evidence="4">
    <location>
        <begin position="280"/>
        <end position="313"/>
    </location>
</feature>
<evidence type="ECO:0000256" key="2">
    <source>
        <dbReference type="ARBA" id="ARBA00022634"/>
    </source>
</evidence>
<dbReference type="Gene3D" id="6.10.250.1630">
    <property type="match status" value="1"/>
</dbReference>
<accession>A0ABR3PMY9</accession>
<feature type="region of interest" description="Disordered" evidence="4">
    <location>
        <begin position="871"/>
        <end position="902"/>
    </location>
</feature>
<dbReference type="InterPro" id="IPR043502">
    <property type="entry name" value="DNA/RNA_pol_sf"/>
</dbReference>
<dbReference type="InterPro" id="IPR036420">
    <property type="entry name" value="BRCT_dom_sf"/>
</dbReference>
<reference evidence="7 8" key="1">
    <citation type="submission" date="2024-07" db="EMBL/GenBank/DDBJ databases">
        <title>Draft sequence of the Neodothiora populina.</title>
        <authorList>
            <person name="Drown D.D."/>
            <person name="Schuette U.S."/>
            <person name="Buechlein A.B."/>
            <person name="Rusch D.R."/>
            <person name="Winton L.W."/>
            <person name="Adams G.A."/>
        </authorList>
    </citation>
    <scope>NUCLEOTIDE SEQUENCE [LARGE SCALE GENOMIC DNA]</scope>
    <source>
        <strain evidence="7 8">CPC 39397</strain>
    </source>
</reference>
<dbReference type="SUPFAM" id="SSF100879">
    <property type="entry name" value="Lesion bypass DNA polymerase (Y-family), little finger domain"/>
    <property type="match status" value="1"/>
</dbReference>
<dbReference type="SUPFAM" id="SSF52113">
    <property type="entry name" value="BRCT domain"/>
    <property type="match status" value="1"/>
</dbReference>
<feature type="compositionally biased region" description="Low complexity" evidence="4">
    <location>
        <begin position="219"/>
        <end position="230"/>
    </location>
</feature>
<dbReference type="InterPro" id="IPR031991">
    <property type="entry name" value="Rev1_C"/>
</dbReference>
<gene>
    <name evidence="7" type="ORF">AAFC00_001151</name>
</gene>
<evidence type="ECO:0000256" key="1">
    <source>
        <dbReference type="ARBA" id="ARBA00010945"/>
    </source>
</evidence>
<keyword evidence="8" id="KW-1185">Reference proteome</keyword>
<dbReference type="PANTHER" id="PTHR45990">
    <property type="entry name" value="DNA REPAIR PROTEIN REV1"/>
    <property type="match status" value="1"/>
</dbReference>
<dbReference type="Pfam" id="PF16589">
    <property type="entry name" value="BRCT_2"/>
    <property type="match status" value="1"/>
</dbReference>
<dbReference type="EMBL" id="JBFMKM010000003">
    <property type="protein sequence ID" value="KAL1310926.1"/>
    <property type="molecule type" value="Genomic_DNA"/>
</dbReference>
<dbReference type="InterPro" id="IPR001357">
    <property type="entry name" value="BRCT_dom"/>
</dbReference>